<dbReference type="InterPro" id="IPR009078">
    <property type="entry name" value="Ferritin-like_SF"/>
</dbReference>
<dbReference type="OrthoDB" id="10248373at2759"/>
<feature type="region of interest" description="Disordered" evidence="4">
    <location>
        <begin position="29"/>
        <end position="63"/>
    </location>
</feature>
<evidence type="ECO:0000313" key="5">
    <source>
        <dbReference type="EMBL" id="GAX77005.1"/>
    </source>
</evidence>
<keyword evidence="3" id="KW-0408">Iron</keyword>
<evidence type="ECO:0000313" key="6">
    <source>
        <dbReference type="Proteomes" id="UP000232323"/>
    </source>
</evidence>
<comment type="similarity">
    <text evidence="1">Belongs to the ribonucleoside diphosphate reductase small chain family.</text>
</comment>
<accession>A0A250X1S3</accession>
<dbReference type="PROSITE" id="PS00368">
    <property type="entry name" value="RIBORED_SMALL"/>
    <property type="match status" value="1"/>
</dbReference>
<proteinExistence type="inferred from homology"/>
<feature type="binding site" evidence="3">
    <location>
        <position position="157"/>
    </location>
    <ligand>
        <name>Fe cation</name>
        <dbReference type="ChEBI" id="CHEBI:24875"/>
        <label>2</label>
    </ligand>
</feature>
<feature type="binding site" evidence="3">
    <location>
        <position position="160"/>
    </location>
    <ligand>
        <name>Fe cation</name>
        <dbReference type="ChEBI" id="CHEBI:24875"/>
        <label>1</label>
    </ligand>
</feature>
<evidence type="ECO:0000256" key="4">
    <source>
        <dbReference type="SAM" id="MobiDB-lite"/>
    </source>
</evidence>
<dbReference type="GO" id="GO:0046872">
    <property type="term" value="F:metal ion binding"/>
    <property type="evidence" value="ECO:0007669"/>
    <property type="project" value="UniProtKB-KW"/>
</dbReference>
<name>A0A250X1S3_9CHLO</name>
<dbReference type="Gene3D" id="1.10.620.20">
    <property type="entry name" value="Ribonucleotide Reductase, subunit A"/>
    <property type="match status" value="1"/>
</dbReference>
<feature type="binding site" evidence="3">
    <location>
        <position position="219"/>
    </location>
    <ligand>
        <name>Fe cation</name>
        <dbReference type="ChEBI" id="CHEBI:24875"/>
        <label>2</label>
    </ligand>
</feature>
<dbReference type="STRING" id="1157962.A0A250X1S3"/>
<evidence type="ECO:0000256" key="1">
    <source>
        <dbReference type="ARBA" id="ARBA00009303"/>
    </source>
</evidence>
<dbReference type="PANTHER" id="PTHR23409:SF18">
    <property type="entry name" value="RIBONUCLEOSIDE-DIPHOSPHATE REDUCTASE SUBUNIT M2"/>
    <property type="match status" value="1"/>
</dbReference>
<evidence type="ECO:0000256" key="2">
    <source>
        <dbReference type="PIRSR" id="PIRSR000355-1"/>
    </source>
</evidence>
<sequence>MAVPMQKERAPFSDVNNCINILAKIPSSPMKTDMGKSPMKSSKAELYRSPLKSTRPSEPLTDASDDRYTMFPIKYQSIWEFYKKAEASFWTAEEVDLSDDAKHWEKLSDDERFFIKNILAFFASSDGIVLENLAARFIQDVQVSEARAFYGFQIAIENIHSEMYSLLIETYIKDSQEKDALFHAMDNIPAIKRKADWALKWISSTDSFGERLIAYTAIEGIFFSGSFCAIFWLKKRGLMPGLTFSNELISRDEGLHCDFGCHIYSLLNNKLPQDRVYEIICSAVEIEKDFVCNALPVELIGMNSKLMTQYIEFVADHLLQALGLPRKYNTANPFDFMELISLQGKTNFFEKRVGDYQKSGVMAGMSSKLHDFNLDEDF</sequence>
<feature type="binding site" evidence="3">
    <location>
        <position position="157"/>
    </location>
    <ligand>
        <name>Fe cation</name>
        <dbReference type="ChEBI" id="CHEBI:24875"/>
        <label>1</label>
    </ligand>
</feature>
<dbReference type="InterPro" id="IPR033909">
    <property type="entry name" value="RNR_small"/>
</dbReference>
<dbReference type="InterPro" id="IPR000358">
    <property type="entry name" value="RNR_small_fam"/>
</dbReference>
<dbReference type="GO" id="GO:0009263">
    <property type="term" value="P:deoxyribonucleotide biosynthetic process"/>
    <property type="evidence" value="ECO:0007669"/>
    <property type="project" value="InterPro"/>
</dbReference>
<keyword evidence="6" id="KW-1185">Reference proteome</keyword>
<feature type="binding site" evidence="3">
    <location>
        <position position="126"/>
    </location>
    <ligand>
        <name>Fe cation</name>
        <dbReference type="ChEBI" id="CHEBI:24875"/>
        <label>1</label>
    </ligand>
</feature>
<comment type="cofactor">
    <cofactor evidence="3">
        <name>Fe cation</name>
        <dbReference type="ChEBI" id="CHEBI:24875"/>
    </cofactor>
    <text evidence="3">Binds 2 iron ions per subunit.</text>
</comment>
<dbReference type="PIRSF" id="PIRSF000355">
    <property type="entry name" value="NrdB"/>
    <property type="match status" value="1"/>
</dbReference>
<dbReference type="Proteomes" id="UP000232323">
    <property type="component" value="Unassembled WGS sequence"/>
</dbReference>
<dbReference type="SUPFAM" id="SSF47240">
    <property type="entry name" value="Ferritin-like"/>
    <property type="match status" value="1"/>
</dbReference>
<dbReference type="EMBL" id="BEGY01000021">
    <property type="protein sequence ID" value="GAX77005.1"/>
    <property type="molecule type" value="Genomic_DNA"/>
</dbReference>
<keyword evidence="3" id="KW-0479">Metal-binding</keyword>
<dbReference type="PANTHER" id="PTHR23409">
    <property type="entry name" value="RIBONUCLEOSIDE-DIPHOSPHATE REDUCTASE SMALL CHAIN"/>
    <property type="match status" value="1"/>
</dbReference>
<feature type="binding site" evidence="3">
    <location>
        <position position="256"/>
    </location>
    <ligand>
        <name>Fe cation</name>
        <dbReference type="ChEBI" id="CHEBI:24875"/>
        <label>2</label>
    </ligand>
</feature>
<dbReference type="CDD" id="cd01049">
    <property type="entry name" value="RNRR2"/>
    <property type="match status" value="1"/>
</dbReference>
<dbReference type="AlphaFoldDB" id="A0A250X1S3"/>
<gene>
    <name evidence="5" type="ORF">CEUSTIGMA_g4452.t1</name>
</gene>
<organism evidence="5 6">
    <name type="scientific">Chlamydomonas eustigma</name>
    <dbReference type="NCBI Taxonomy" id="1157962"/>
    <lineage>
        <taxon>Eukaryota</taxon>
        <taxon>Viridiplantae</taxon>
        <taxon>Chlorophyta</taxon>
        <taxon>core chlorophytes</taxon>
        <taxon>Chlorophyceae</taxon>
        <taxon>CS clade</taxon>
        <taxon>Chlamydomonadales</taxon>
        <taxon>Chlamydomonadaceae</taxon>
        <taxon>Chlamydomonas</taxon>
    </lineage>
</organism>
<dbReference type="GO" id="GO:0016491">
    <property type="term" value="F:oxidoreductase activity"/>
    <property type="evidence" value="ECO:0007669"/>
    <property type="project" value="InterPro"/>
</dbReference>
<feature type="binding site" evidence="3">
    <location>
        <position position="253"/>
    </location>
    <ligand>
        <name>Fe cation</name>
        <dbReference type="ChEBI" id="CHEBI:24875"/>
        <label>2</label>
    </ligand>
</feature>
<dbReference type="Pfam" id="PF00268">
    <property type="entry name" value="Ribonuc_red_sm"/>
    <property type="match status" value="1"/>
</dbReference>
<protein>
    <submittedName>
        <fullName evidence="5">Uncharacterized protein</fullName>
    </submittedName>
</protein>
<dbReference type="InterPro" id="IPR012348">
    <property type="entry name" value="RNR-like"/>
</dbReference>
<dbReference type="InterPro" id="IPR030475">
    <property type="entry name" value="RNR_small_AS"/>
</dbReference>
<reference evidence="5 6" key="1">
    <citation type="submission" date="2017-08" db="EMBL/GenBank/DDBJ databases">
        <title>Acidophilic green algal genome provides insights into adaptation to an acidic environment.</title>
        <authorList>
            <person name="Hirooka S."/>
            <person name="Hirose Y."/>
            <person name="Kanesaki Y."/>
            <person name="Higuchi S."/>
            <person name="Fujiwara T."/>
            <person name="Onuma R."/>
            <person name="Era A."/>
            <person name="Ohbayashi R."/>
            <person name="Uzuka A."/>
            <person name="Nozaki H."/>
            <person name="Yoshikawa H."/>
            <person name="Miyagishima S.Y."/>
        </authorList>
    </citation>
    <scope>NUCLEOTIDE SEQUENCE [LARGE SCALE GENOMIC DNA]</scope>
    <source>
        <strain evidence="5 6">NIES-2499</strain>
    </source>
</reference>
<evidence type="ECO:0000256" key="3">
    <source>
        <dbReference type="PIRSR" id="PIRSR000355-2"/>
    </source>
</evidence>
<comment type="caution">
    <text evidence="5">The sequence shown here is derived from an EMBL/GenBank/DDBJ whole genome shotgun (WGS) entry which is preliminary data.</text>
</comment>
<feature type="active site" evidence="2">
    <location>
        <position position="164"/>
    </location>
</feature>